<dbReference type="Proteomes" id="UP000018209">
    <property type="component" value="Unassembled WGS sequence"/>
</dbReference>
<dbReference type="InterPro" id="IPR039374">
    <property type="entry name" value="SIP_fam"/>
</dbReference>
<dbReference type="SUPFAM" id="SSF63380">
    <property type="entry name" value="Riboflavin synthase domain-like"/>
    <property type="match status" value="1"/>
</dbReference>
<proteinExistence type="inferred from homology"/>
<evidence type="ECO:0000256" key="1">
    <source>
        <dbReference type="ARBA" id="ARBA00035644"/>
    </source>
</evidence>
<organism evidence="3 4">
    <name type="scientific">Gluconobacter thailandicus NBRC 3257</name>
    <dbReference type="NCBI Taxonomy" id="1381097"/>
    <lineage>
        <taxon>Bacteria</taxon>
        <taxon>Pseudomonadati</taxon>
        <taxon>Pseudomonadota</taxon>
        <taxon>Alphaproteobacteria</taxon>
        <taxon>Acetobacterales</taxon>
        <taxon>Acetobacteraceae</taxon>
        <taxon>Gluconobacter</taxon>
    </lineage>
</organism>
<dbReference type="Pfam" id="PF04954">
    <property type="entry name" value="SIP"/>
    <property type="match status" value="1"/>
</dbReference>
<dbReference type="Gene3D" id="3.40.50.80">
    <property type="entry name" value="Nucleotide-binding domain of ferredoxin-NADP reductase (FNR) module"/>
    <property type="match status" value="1"/>
</dbReference>
<dbReference type="PANTHER" id="PTHR30157">
    <property type="entry name" value="FERRIC REDUCTASE, NADPH-DEPENDENT"/>
    <property type="match status" value="1"/>
</dbReference>
<keyword evidence="4" id="KW-1185">Reference proteome</keyword>
<dbReference type="Gene3D" id="2.40.30.10">
    <property type="entry name" value="Translation factors"/>
    <property type="match status" value="1"/>
</dbReference>
<dbReference type="PROSITE" id="PS51384">
    <property type="entry name" value="FAD_FR"/>
    <property type="match status" value="1"/>
</dbReference>
<dbReference type="InterPro" id="IPR007037">
    <property type="entry name" value="SIP_rossman_dom"/>
</dbReference>
<dbReference type="InterPro" id="IPR013113">
    <property type="entry name" value="SIP_FAD-bd"/>
</dbReference>
<dbReference type="InterPro" id="IPR017927">
    <property type="entry name" value="FAD-bd_FR_type"/>
</dbReference>
<name>A0ABQ0IU46_GLUTH</name>
<protein>
    <submittedName>
        <fullName evidence="3">Siderophore-interacting iron utilization protein</fullName>
    </submittedName>
</protein>
<dbReference type="InterPro" id="IPR017938">
    <property type="entry name" value="Riboflavin_synthase-like_b-brl"/>
</dbReference>
<dbReference type="EMBL" id="BASM01000011">
    <property type="protein sequence ID" value="GAD25729.1"/>
    <property type="molecule type" value="Genomic_DNA"/>
</dbReference>
<feature type="domain" description="FAD-binding FR-type" evidence="2">
    <location>
        <begin position="46"/>
        <end position="150"/>
    </location>
</feature>
<evidence type="ECO:0000313" key="3">
    <source>
        <dbReference type="EMBL" id="GAD25729.1"/>
    </source>
</evidence>
<dbReference type="PANTHER" id="PTHR30157:SF0">
    <property type="entry name" value="NADPH-DEPENDENT FERRIC-CHELATE REDUCTASE"/>
    <property type="match status" value="1"/>
</dbReference>
<dbReference type="CDD" id="cd06193">
    <property type="entry name" value="siderophore_interacting"/>
    <property type="match status" value="1"/>
</dbReference>
<reference evidence="3 4" key="1">
    <citation type="submission" date="2013-08" db="EMBL/GenBank/DDBJ databases">
        <title>Gluconobacter thailandicus NBRC 3257 whole genome sequence.</title>
        <authorList>
            <person name="Matsutani M."/>
            <person name="Yakushi T."/>
            <person name="Matsushita K."/>
        </authorList>
    </citation>
    <scope>NUCLEOTIDE SEQUENCE [LARGE SCALE GENOMIC DNA]</scope>
    <source>
        <strain evidence="3 4">NBRC 3257</strain>
    </source>
</reference>
<dbReference type="Pfam" id="PF08021">
    <property type="entry name" value="FAD_binding_9"/>
    <property type="match status" value="1"/>
</dbReference>
<accession>A0ABQ0IU46</accession>
<dbReference type="InterPro" id="IPR039261">
    <property type="entry name" value="FNR_nucleotide-bd"/>
</dbReference>
<sequence>MRLLSCSLQTRCQRCLAQGQFKDEKMTVTDMTTIAPPEIRRVMHALKRRDLIVVDVGRVTPHMIRITLQDESLRDFPSVSPDDHIKIFVPQADGEMARRDYTPRVFDRAAGTLVLDFVDHDGGPAADWARNAKPGDRLAIGGPKGSRVITGDIRNWLLIGDETALPAIGRRVEELAAGTPVTTLAAVTDAAEEQHFETQASHTPVWVHRPVEQAHQAEPFLHALKTIQIVPQTFIWVAAEASVARAIRNVLENERGISPQWIKASGYWTKS</sequence>
<gene>
    <name evidence="3" type="ORF">NBRC3257_0728</name>
</gene>
<comment type="similarity">
    <text evidence="1">Belongs to the SIP oxidoreductase family.</text>
</comment>
<evidence type="ECO:0000259" key="2">
    <source>
        <dbReference type="PROSITE" id="PS51384"/>
    </source>
</evidence>
<evidence type="ECO:0000313" key="4">
    <source>
        <dbReference type="Proteomes" id="UP000018209"/>
    </source>
</evidence>
<comment type="caution">
    <text evidence="3">The sequence shown here is derived from an EMBL/GenBank/DDBJ whole genome shotgun (WGS) entry which is preliminary data.</text>
</comment>